<dbReference type="GO" id="GO:0070042">
    <property type="term" value="F:rRNA (uridine-N3-)-methyltransferase activity"/>
    <property type="evidence" value="ECO:0007669"/>
    <property type="project" value="InterPro"/>
</dbReference>
<keyword evidence="4" id="KW-1185">Reference proteome</keyword>
<comment type="caution">
    <text evidence="3">The sequence shown here is derived from an EMBL/GenBank/DDBJ whole genome shotgun (WGS) entry which is preliminary data.</text>
</comment>
<dbReference type="InterPro" id="IPR019446">
    <property type="entry name" value="BMT5-like"/>
</dbReference>
<dbReference type="PANTHER" id="PTHR11538">
    <property type="entry name" value="PHENYLALANYL-TRNA SYNTHETASE"/>
    <property type="match status" value="1"/>
</dbReference>
<feature type="region of interest" description="Disordered" evidence="1">
    <location>
        <begin position="250"/>
        <end position="279"/>
    </location>
</feature>
<protein>
    <recommendedName>
        <fullName evidence="2">25S rRNA (uridine-N(3))-methyltransferase BMT5-like domain-containing protein</fullName>
    </recommendedName>
</protein>
<dbReference type="Proteomes" id="UP001271007">
    <property type="component" value="Unassembled WGS sequence"/>
</dbReference>
<feature type="domain" description="25S rRNA (uridine-N(3))-methyltransferase BMT5-like" evidence="2">
    <location>
        <begin position="55"/>
        <end position="220"/>
    </location>
</feature>
<reference evidence="3" key="1">
    <citation type="submission" date="2023-04" db="EMBL/GenBank/DDBJ databases">
        <title>Black Yeasts Isolated from many extreme environments.</title>
        <authorList>
            <person name="Coleine C."/>
            <person name="Stajich J.E."/>
            <person name="Selbmann L."/>
        </authorList>
    </citation>
    <scope>NUCLEOTIDE SEQUENCE</scope>
    <source>
        <strain evidence="3">CCFEE 5312</strain>
    </source>
</reference>
<gene>
    <name evidence="3" type="ORF">LTR09_003873</name>
</gene>
<dbReference type="GO" id="GO:0070475">
    <property type="term" value="P:rRNA base methylation"/>
    <property type="evidence" value="ECO:0007669"/>
    <property type="project" value="InterPro"/>
</dbReference>
<name>A0AAJ0DJI5_9PEZI</name>
<evidence type="ECO:0000256" key="1">
    <source>
        <dbReference type="SAM" id="MobiDB-lite"/>
    </source>
</evidence>
<feature type="region of interest" description="Disordered" evidence="1">
    <location>
        <begin position="1"/>
        <end position="45"/>
    </location>
</feature>
<organism evidence="3 4">
    <name type="scientific">Extremus antarcticus</name>
    <dbReference type="NCBI Taxonomy" id="702011"/>
    <lineage>
        <taxon>Eukaryota</taxon>
        <taxon>Fungi</taxon>
        <taxon>Dikarya</taxon>
        <taxon>Ascomycota</taxon>
        <taxon>Pezizomycotina</taxon>
        <taxon>Dothideomycetes</taxon>
        <taxon>Dothideomycetidae</taxon>
        <taxon>Mycosphaerellales</taxon>
        <taxon>Extremaceae</taxon>
        <taxon>Extremus</taxon>
    </lineage>
</organism>
<dbReference type="SUPFAM" id="SSF53335">
    <property type="entry name" value="S-adenosyl-L-methionine-dependent methyltransferases"/>
    <property type="match status" value="1"/>
</dbReference>
<feature type="compositionally biased region" description="Acidic residues" evidence="1">
    <location>
        <begin position="263"/>
        <end position="273"/>
    </location>
</feature>
<dbReference type="GO" id="GO:0005737">
    <property type="term" value="C:cytoplasm"/>
    <property type="evidence" value="ECO:0007669"/>
    <property type="project" value="TreeGrafter"/>
</dbReference>
<dbReference type="Pfam" id="PF10354">
    <property type="entry name" value="BMT5-like"/>
    <property type="match status" value="1"/>
</dbReference>
<proteinExistence type="predicted"/>
<evidence type="ECO:0000259" key="2">
    <source>
        <dbReference type="Pfam" id="PF10354"/>
    </source>
</evidence>
<dbReference type="EMBL" id="JAWDJX010000009">
    <property type="protein sequence ID" value="KAK3055320.1"/>
    <property type="molecule type" value="Genomic_DNA"/>
</dbReference>
<dbReference type="PANTHER" id="PTHR11538:SF26">
    <property type="entry name" value="FERREDOXIN-FOLD ANTICODON-BINDING DOMAIN-CONTAINING PROTEIN 1"/>
    <property type="match status" value="1"/>
</dbReference>
<dbReference type="AlphaFoldDB" id="A0AAJ0DJI5"/>
<dbReference type="InterPro" id="IPR029063">
    <property type="entry name" value="SAM-dependent_MTases_sf"/>
</dbReference>
<evidence type="ECO:0000313" key="3">
    <source>
        <dbReference type="EMBL" id="KAK3055320.1"/>
    </source>
</evidence>
<sequence length="279" mass="31245">MTKHKKRRLDTQNASKSLQPKGKTQPGSKIYQPAKKPSTRKPDPTIPFDAADRILLIGEGDFSFAKSIVEHHGCYDVTATCYDSKDQLFEKYTPQAEQHIQYLETEGQNVLYGVDATKFSSIKALAKAPQFDRVIFNFPHVGGKSKDVNRQVRFNQELLVKFFAAAQTLLTPEGTIVVTLFEGEPYTLWNIRDLARHSGLEVQRSFKFVAEVYLGYSHSRTLGNVEGGGGWKGEEREARTFVLKRKVVQEVKGSGKRKRGGESEDEEGQEDEASAGALE</sequence>
<evidence type="ECO:0000313" key="4">
    <source>
        <dbReference type="Proteomes" id="UP001271007"/>
    </source>
</evidence>
<accession>A0AAJ0DJI5</accession>